<organism evidence="2 3">
    <name type="scientific">Actinomadura graeca</name>
    <dbReference type="NCBI Taxonomy" id="2750812"/>
    <lineage>
        <taxon>Bacteria</taxon>
        <taxon>Bacillati</taxon>
        <taxon>Actinomycetota</taxon>
        <taxon>Actinomycetes</taxon>
        <taxon>Streptosporangiales</taxon>
        <taxon>Thermomonosporaceae</taxon>
        <taxon>Actinomadura</taxon>
    </lineage>
</organism>
<feature type="region of interest" description="Disordered" evidence="1">
    <location>
        <begin position="379"/>
        <end position="409"/>
    </location>
</feature>
<dbReference type="InterPro" id="IPR013494">
    <property type="entry name" value="CHP02678"/>
</dbReference>
<accession>A0ABX8QYJ4</accession>
<evidence type="ECO:0000313" key="3">
    <source>
        <dbReference type="Proteomes" id="UP001049518"/>
    </source>
</evidence>
<reference evidence="2" key="1">
    <citation type="submission" date="2020-07" db="EMBL/GenBank/DDBJ databases">
        <authorList>
            <person name="Tarantini F.S."/>
            <person name="Hong K.W."/>
            <person name="Chan K.G."/>
        </authorList>
    </citation>
    <scope>NUCLEOTIDE SEQUENCE</scope>
    <source>
        <strain evidence="2">32-07</strain>
    </source>
</reference>
<name>A0ABX8QYJ4_9ACTN</name>
<dbReference type="Proteomes" id="UP001049518">
    <property type="component" value="Chromosome"/>
</dbReference>
<dbReference type="NCBIfam" id="TIGR02678">
    <property type="entry name" value="TIGR02678 family protein"/>
    <property type="match status" value="1"/>
</dbReference>
<evidence type="ECO:0000256" key="1">
    <source>
        <dbReference type="SAM" id="MobiDB-lite"/>
    </source>
</evidence>
<proteinExistence type="predicted"/>
<dbReference type="Pfam" id="PF09661">
    <property type="entry name" value="DUF2398"/>
    <property type="match status" value="1"/>
</dbReference>
<sequence length="409" mass="45391">MSEENPARRAALRALLRRPLLTAESDPEALALVRRHQAELRDWLSRETGWRLQVDADTARLFKTAPTLEDGTHPARGKAGEPFGRRRYVLLCLALAVLERADAQTTLGRLAEEVLNAAAEPGLAFPFGLDGRAERSDLVAVVRLLLGWGVLRRVSGDEESYLAATGDVLYDVRRVVLASLLTGVRGPSTVVATGFEERLAELTDEPVPDTDELRNRTLRRGLTRRLLEDPVVYYDDLDDAERAYLVSQRAAITRRIDEATGLVAEVRAEGVAMVDPDDELTDVRMPEQRTDGHVTLLLAEYLAGRKEAGWDELTDFVRDMAVRHRTYWRKGVTEPGAAEELLGIALGKLAALRLVEQLPGRVRARPAIARYAVEEPTVRVSGQLPKDTGDRPVTDDTRPLTDDTRRADT</sequence>
<protein>
    <submittedName>
        <fullName evidence="2">TIGR02678 family protein</fullName>
    </submittedName>
</protein>
<dbReference type="EMBL" id="CP059572">
    <property type="protein sequence ID" value="QXJ23411.1"/>
    <property type="molecule type" value="Genomic_DNA"/>
</dbReference>
<feature type="compositionally biased region" description="Basic and acidic residues" evidence="1">
    <location>
        <begin position="387"/>
        <end position="409"/>
    </location>
</feature>
<keyword evidence="3" id="KW-1185">Reference proteome</keyword>
<gene>
    <name evidence="2" type="ORF">AGRA3207_004559</name>
</gene>
<dbReference type="RefSeq" id="WP_231329100.1">
    <property type="nucleotide sequence ID" value="NZ_CP059572.1"/>
</dbReference>
<evidence type="ECO:0000313" key="2">
    <source>
        <dbReference type="EMBL" id="QXJ23411.1"/>
    </source>
</evidence>